<dbReference type="PANTHER" id="PTHR42749">
    <property type="entry name" value="CELL SHAPE-DETERMINING PROTEIN MREB"/>
    <property type="match status" value="1"/>
</dbReference>
<proteinExistence type="predicted"/>
<feature type="compositionally biased region" description="Polar residues" evidence="1">
    <location>
        <begin position="1"/>
        <end position="10"/>
    </location>
</feature>
<evidence type="ECO:0000256" key="1">
    <source>
        <dbReference type="SAM" id="MobiDB-lite"/>
    </source>
</evidence>
<name>A0AAJ0BKS8_9PEZI</name>
<comment type="caution">
    <text evidence="2">The sequence shown here is derived from an EMBL/GenBank/DDBJ whole genome shotgun (WGS) entry which is preliminary data.</text>
</comment>
<dbReference type="PANTHER" id="PTHR42749:SF8">
    <property type="entry name" value="HSP70 FAMILY PROTEIN (AFU_ORTHOLOGUE AFUA_3G13740)"/>
    <property type="match status" value="1"/>
</dbReference>
<accession>A0AAJ0BKS8</accession>
<organism evidence="2 3">
    <name type="scientific">Echria macrotheca</name>
    <dbReference type="NCBI Taxonomy" id="438768"/>
    <lineage>
        <taxon>Eukaryota</taxon>
        <taxon>Fungi</taxon>
        <taxon>Dikarya</taxon>
        <taxon>Ascomycota</taxon>
        <taxon>Pezizomycotina</taxon>
        <taxon>Sordariomycetes</taxon>
        <taxon>Sordariomycetidae</taxon>
        <taxon>Sordariales</taxon>
        <taxon>Schizotheciaceae</taxon>
        <taxon>Echria</taxon>
    </lineage>
</organism>
<sequence length="743" mass="83215">MSSSRASTATLGHGYGPIRYRVNPLERTEPEHISDRLLDSLEDPSPQKRLIVAVDFGTTYSAVAYAALEEGEDASDLDASRIYTVQNYPADANFSSLDDQMRSEVPTEVIYPLDRNFRKKGGLYAGHDIKMDDDEAGPESPFGDAPFETLDSLDVFRNHSMYEADPISIEEETTFRWGYEAHEAWGRSAAHVDPNSKPLARFKLLLDSSERTETIRTRLNETLDELKRRRVIKHSLDVIVDFLTCLLRHAKTEIENAGYDESYKREMVMCVPAIWTQKACRDMQDALAKAMVLAGFPGVDPDDDTIDNLFIVSEPEAAAAFVLEEERGISPGDTFLLLDAGGGTVDANTYTVSTATPLRLTKEVVEPGGGLHGSSYINQGFRTLLEDLLAEETYLNTDERTIQSCIENIIINDFEYRVKRTFDCYKAAQKPQDTKLFDIAGLRANPKKGFRRGSVQIPVYKIGRIFSEHLDGIAGIMEEQILAALEKEIKVEKVILIGGFAGSISLRKSLRDHLKKLCASRNIPVPALLPPLNEHGSISKHTATAVARGAVLRALNKENGPRRQARTSYGVWRNEEYGTFPEHAEAKKAYDRHDGLDYAVGTIEWILKLGQEVPSVWKSPSFLCCHTFDCFPRRPLICKELLFASDRATESHYQLSHPKNRGAECIGEIVVDFTFLRTRGLIKPVDGGIDAAGRKKGKRHYRVTYTMVIRVVDRDLQCYAVYDGRVMEKCKINIASAFRPGVK</sequence>
<dbReference type="InterPro" id="IPR043129">
    <property type="entry name" value="ATPase_NBD"/>
</dbReference>
<dbReference type="SUPFAM" id="SSF53067">
    <property type="entry name" value="Actin-like ATPase domain"/>
    <property type="match status" value="2"/>
</dbReference>
<gene>
    <name evidence="2" type="ORF">QBC47DRAFT_408211</name>
</gene>
<evidence type="ECO:0000313" key="3">
    <source>
        <dbReference type="Proteomes" id="UP001239445"/>
    </source>
</evidence>
<dbReference type="EMBL" id="MU839827">
    <property type="protein sequence ID" value="KAK1760104.1"/>
    <property type="molecule type" value="Genomic_DNA"/>
</dbReference>
<dbReference type="Proteomes" id="UP001239445">
    <property type="component" value="Unassembled WGS sequence"/>
</dbReference>
<keyword evidence="3" id="KW-1185">Reference proteome</keyword>
<evidence type="ECO:0000313" key="2">
    <source>
        <dbReference type="EMBL" id="KAK1760104.1"/>
    </source>
</evidence>
<dbReference type="AlphaFoldDB" id="A0AAJ0BKS8"/>
<reference evidence="2" key="1">
    <citation type="submission" date="2023-06" db="EMBL/GenBank/DDBJ databases">
        <title>Genome-scale phylogeny and comparative genomics of the fungal order Sordariales.</title>
        <authorList>
            <consortium name="Lawrence Berkeley National Laboratory"/>
            <person name="Hensen N."/>
            <person name="Bonometti L."/>
            <person name="Westerberg I."/>
            <person name="Brannstrom I.O."/>
            <person name="Guillou S."/>
            <person name="Cros-Aarteil S."/>
            <person name="Calhoun S."/>
            <person name="Haridas S."/>
            <person name="Kuo A."/>
            <person name="Mondo S."/>
            <person name="Pangilinan J."/>
            <person name="Riley R."/>
            <person name="Labutti K."/>
            <person name="Andreopoulos B."/>
            <person name="Lipzen A."/>
            <person name="Chen C."/>
            <person name="Yanf M."/>
            <person name="Daum C."/>
            <person name="Ng V."/>
            <person name="Clum A."/>
            <person name="Steindorff A."/>
            <person name="Ohm R."/>
            <person name="Martin F."/>
            <person name="Silar P."/>
            <person name="Natvig D."/>
            <person name="Lalanne C."/>
            <person name="Gautier V."/>
            <person name="Ament-Velasquez S.L."/>
            <person name="Kruys A."/>
            <person name="Hutchinson M.I."/>
            <person name="Powell A.J."/>
            <person name="Barry K."/>
            <person name="Miller A.N."/>
            <person name="Grigoriev I.V."/>
            <person name="Debuchy R."/>
            <person name="Gladieux P."/>
            <person name="Thoren M.H."/>
            <person name="Johannesson H."/>
        </authorList>
    </citation>
    <scope>NUCLEOTIDE SEQUENCE</scope>
    <source>
        <strain evidence="2">PSN4</strain>
    </source>
</reference>
<protein>
    <submittedName>
        <fullName evidence="2">Uncharacterized protein</fullName>
    </submittedName>
</protein>
<dbReference type="Gene3D" id="3.30.420.40">
    <property type="match status" value="1"/>
</dbReference>
<dbReference type="CDD" id="cd10170">
    <property type="entry name" value="ASKHA_NBD_HSP70"/>
    <property type="match status" value="1"/>
</dbReference>
<feature type="region of interest" description="Disordered" evidence="1">
    <location>
        <begin position="1"/>
        <end position="27"/>
    </location>
</feature>